<evidence type="ECO:0000313" key="2">
    <source>
        <dbReference type="EMBL" id="SEN21785.1"/>
    </source>
</evidence>
<dbReference type="STRING" id="573321.SAMN04488505_1097"/>
<proteinExistence type="predicted"/>
<keyword evidence="3" id="KW-1185">Reference proteome</keyword>
<accession>A0A1H8EQM2</accession>
<dbReference type="Proteomes" id="UP000198984">
    <property type="component" value="Unassembled WGS sequence"/>
</dbReference>
<dbReference type="InterPro" id="IPR008030">
    <property type="entry name" value="NmrA-like"/>
</dbReference>
<gene>
    <name evidence="2" type="ORF">SAMN04488505_1097</name>
</gene>
<dbReference type="SUPFAM" id="SSF51735">
    <property type="entry name" value="NAD(P)-binding Rossmann-fold domains"/>
    <property type="match status" value="1"/>
</dbReference>
<protein>
    <submittedName>
        <fullName evidence="2">Uncharacterized conserved protein YbjT, contains NAD(P)-binding and DUF2867 domains</fullName>
    </submittedName>
</protein>
<organism evidence="2 3">
    <name type="scientific">Chitinophaga rupis</name>
    <dbReference type="NCBI Taxonomy" id="573321"/>
    <lineage>
        <taxon>Bacteria</taxon>
        <taxon>Pseudomonadati</taxon>
        <taxon>Bacteroidota</taxon>
        <taxon>Chitinophagia</taxon>
        <taxon>Chitinophagales</taxon>
        <taxon>Chitinophagaceae</taxon>
        <taxon>Chitinophaga</taxon>
    </lineage>
</organism>
<dbReference type="RefSeq" id="WP_089919032.1">
    <property type="nucleotide sequence ID" value="NZ_FOBB01000009.1"/>
</dbReference>
<dbReference type="InterPro" id="IPR036291">
    <property type="entry name" value="NAD(P)-bd_dom_sf"/>
</dbReference>
<reference evidence="2 3" key="1">
    <citation type="submission" date="2016-10" db="EMBL/GenBank/DDBJ databases">
        <authorList>
            <person name="de Groot N.N."/>
        </authorList>
    </citation>
    <scope>NUCLEOTIDE SEQUENCE [LARGE SCALE GENOMIC DNA]</scope>
    <source>
        <strain evidence="2 3">DSM 21039</strain>
    </source>
</reference>
<dbReference type="InterPro" id="IPR051604">
    <property type="entry name" value="Ergot_Alk_Oxidoreductase"/>
</dbReference>
<dbReference type="PANTHER" id="PTHR43162:SF1">
    <property type="entry name" value="PRESTALK A DIFFERENTIATION PROTEIN A"/>
    <property type="match status" value="1"/>
</dbReference>
<dbReference type="EMBL" id="FOBB01000009">
    <property type="protein sequence ID" value="SEN21785.1"/>
    <property type="molecule type" value="Genomic_DNA"/>
</dbReference>
<feature type="domain" description="NmrA-like" evidence="1">
    <location>
        <begin position="111"/>
        <end position="232"/>
    </location>
</feature>
<dbReference type="AlphaFoldDB" id="A0A1H8EQM2"/>
<dbReference type="OrthoDB" id="9780595at2"/>
<dbReference type="Gene3D" id="3.90.25.10">
    <property type="entry name" value="UDP-galactose 4-epimerase, domain 1"/>
    <property type="match status" value="1"/>
</dbReference>
<dbReference type="Gene3D" id="3.40.50.720">
    <property type="entry name" value="NAD(P)-binding Rossmann-like Domain"/>
    <property type="match status" value="1"/>
</dbReference>
<name>A0A1H8EQM2_9BACT</name>
<dbReference type="Pfam" id="PF05368">
    <property type="entry name" value="NmrA"/>
    <property type="match status" value="1"/>
</dbReference>
<evidence type="ECO:0000259" key="1">
    <source>
        <dbReference type="Pfam" id="PF05368"/>
    </source>
</evidence>
<sequence>MNTQLPPKPHTLVTGGTGKTGSRIVNRLTQMDWPVRIGSRSATIPFDWYNPDTWAPALTDIQAVYICFQPDLAVPGATSIIRAFTQQAAKQGIQHVVLLSGRGEQEAQDCEQIVMQCGINWTIVRASWFSQNFSEGYLLEPIQAGYVALPAGDVGEPFVDTDDIADVAVAALTQPGHYGQLYEVTGPKMYSFAEAIAVIAKATGRNIQYEYMPIADYTAVMEQYEVPADVIALLGYLFTEVLDGRNASITGDIERVLGRPAKDFATYAKETAAAGIWNAPAEEHK</sequence>
<evidence type="ECO:0000313" key="3">
    <source>
        <dbReference type="Proteomes" id="UP000198984"/>
    </source>
</evidence>
<dbReference type="PANTHER" id="PTHR43162">
    <property type="match status" value="1"/>
</dbReference>